<sequence length="118" mass="12919">MGIISRKFYFENGIPSLQTVITELKQLTGEEITCENFEEDPACMAEVSSEIAGGGFTLMSIAGLTGYETWHGIGASNYLSDAVAVVLLALGGRYEYASSLPTAAQQPWQRAKQWYRKS</sequence>
<dbReference type="RefSeq" id="WP_305011241.1">
    <property type="nucleotide sequence ID" value="NZ_JAUQSX010000004.1"/>
</dbReference>
<evidence type="ECO:0000313" key="1">
    <source>
        <dbReference type="EMBL" id="MDO7846553.1"/>
    </source>
</evidence>
<reference evidence="1" key="1">
    <citation type="submission" date="2023-07" db="EMBL/GenBank/DDBJ databases">
        <authorList>
            <person name="Kim M.K."/>
        </authorList>
    </citation>
    <scope>NUCLEOTIDE SEQUENCE</scope>
    <source>
        <strain evidence="1">M29</strain>
    </source>
</reference>
<evidence type="ECO:0000313" key="2">
    <source>
        <dbReference type="Proteomes" id="UP001167796"/>
    </source>
</evidence>
<name>A0ABT9A9N4_9BACT</name>
<dbReference type="EMBL" id="JAUQSX010000004">
    <property type="protein sequence ID" value="MDO7846553.1"/>
    <property type="molecule type" value="Genomic_DNA"/>
</dbReference>
<keyword evidence="2" id="KW-1185">Reference proteome</keyword>
<comment type="caution">
    <text evidence="1">The sequence shown here is derived from an EMBL/GenBank/DDBJ whole genome shotgun (WGS) entry which is preliminary data.</text>
</comment>
<dbReference type="Proteomes" id="UP001167796">
    <property type="component" value="Unassembled WGS sequence"/>
</dbReference>
<protein>
    <submittedName>
        <fullName evidence="1">Uncharacterized protein</fullName>
    </submittedName>
</protein>
<accession>A0ABT9A9N4</accession>
<proteinExistence type="predicted"/>
<organism evidence="1 2">
    <name type="scientific">Hymenobacter mellowenesis</name>
    <dbReference type="NCBI Taxonomy" id="3063995"/>
    <lineage>
        <taxon>Bacteria</taxon>
        <taxon>Pseudomonadati</taxon>
        <taxon>Bacteroidota</taxon>
        <taxon>Cytophagia</taxon>
        <taxon>Cytophagales</taxon>
        <taxon>Hymenobacteraceae</taxon>
        <taxon>Hymenobacter</taxon>
    </lineage>
</organism>
<gene>
    <name evidence="1" type="ORF">Q5H92_09315</name>
</gene>